<protein>
    <submittedName>
        <fullName evidence="1">Uncharacterized protein</fullName>
    </submittedName>
</protein>
<reference evidence="1" key="1">
    <citation type="submission" date="2018-05" db="EMBL/GenBank/DDBJ databases">
        <authorList>
            <person name="Lanie J.A."/>
            <person name="Ng W.-L."/>
            <person name="Kazmierczak K.M."/>
            <person name="Andrzejewski T.M."/>
            <person name="Davidsen T.M."/>
            <person name="Wayne K.J."/>
            <person name="Tettelin H."/>
            <person name="Glass J.I."/>
            <person name="Rusch D."/>
            <person name="Podicherti R."/>
            <person name="Tsui H.-C.T."/>
            <person name="Winkler M.E."/>
        </authorList>
    </citation>
    <scope>NUCLEOTIDE SEQUENCE</scope>
</reference>
<evidence type="ECO:0000313" key="1">
    <source>
        <dbReference type="EMBL" id="SVD81812.1"/>
    </source>
</evidence>
<gene>
    <name evidence="1" type="ORF">METZ01_LOCUS434666</name>
</gene>
<dbReference type="EMBL" id="UINC01175274">
    <property type="protein sequence ID" value="SVD81812.1"/>
    <property type="molecule type" value="Genomic_DNA"/>
</dbReference>
<name>A0A382YES2_9ZZZZ</name>
<dbReference type="AlphaFoldDB" id="A0A382YES2"/>
<accession>A0A382YES2</accession>
<feature type="non-terminal residue" evidence="1">
    <location>
        <position position="1"/>
    </location>
</feature>
<feature type="non-terminal residue" evidence="1">
    <location>
        <position position="169"/>
    </location>
</feature>
<proteinExistence type="predicted"/>
<sequence length="169" mass="17761">MAFSRARYLARILNTSGRVRRDRTQATGGTDVFTLDSLPTIPNAKLANSVITIGGVDVALGGDADESTTDLIGAMVTGGTENGISVTYDDTNNRYNFDVNDPVITLGGDLTGNATITNLGNTTLTATVVDDSHAHVIGNIDDFTEEVQDIVGDMVASNTETGITVTYQD</sequence>
<organism evidence="1">
    <name type="scientific">marine metagenome</name>
    <dbReference type="NCBI Taxonomy" id="408172"/>
    <lineage>
        <taxon>unclassified sequences</taxon>
        <taxon>metagenomes</taxon>
        <taxon>ecological metagenomes</taxon>
    </lineage>
</organism>